<keyword evidence="2" id="KW-1185">Reference proteome</keyword>
<dbReference type="AlphaFoldDB" id="A0AAV1HDJ7"/>
<protein>
    <recommendedName>
        <fullName evidence="3">Secreted protein</fullName>
    </recommendedName>
</protein>
<evidence type="ECO:0000313" key="1">
    <source>
        <dbReference type="EMBL" id="CAJ1084157.1"/>
    </source>
</evidence>
<organism evidence="1 2">
    <name type="scientific">Xyrichtys novacula</name>
    <name type="common">Pearly razorfish</name>
    <name type="synonym">Hemipteronotus novacula</name>
    <dbReference type="NCBI Taxonomy" id="13765"/>
    <lineage>
        <taxon>Eukaryota</taxon>
        <taxon>Metazoa</taxon>
        <taxon>Chordata</taxon>
        <taxon>Craniata</taxon>
        <taxon>Vertebrata</taxon>
        <taxon>Euteleostomi</taxon>
        <taxon>Actinopterygii</taxon>
        <taxon>Neopterygii</taxon>
        <taxon>Teleostei</taxon>
        <taxon>Neoteleostei</taxon>
        <taxon>Acanthomorphata</taxon>
        <taxon>Eupercaria</taxon>
        <taxon>Labriformes</taxon>
        <taxon>Labridae</taxon>
        <taxon>Xyrichtys</taxon>
    </lineage>
</organism>
<reference evidence="1" key="1">
    <citation type="submission" date="2023-08" db="EMBL/GenBank/DDBJ databases">
        <authorList>
            <person name="Alioto T."/>
            <person name="Alioto T."/>
            <person name="Gomez Garrido J."/>
        </authorList>
    </citation>
    <scope>NUCLEOTIDE SEQUENCE</scope>
</reference>
<accession>A0AAV1HDJ7</accession>
<evidence type="ECO:0000313" key="2">
    <source>
        <dbReference type="Proteomes" id="UP001178508"/>
    </source>
</evidence>
<gene>
    <name evidence="1" type="ORF">XNOV1_A025563</name>
</gene>
<dbReference type="EMBL" id="OY660884">
    <property type="protein sequence ID" value="CAJ1084157.1"/>
    <property type="molecule type" value="Genomic_DNA"/>
</dbReference>
<name>A0AAV1HDJ7_XYRNO</name>
<evidence type="ECO:0008006" key="3">
    <source>
        <dbReference type="Google" id="ProtNLM"/>
    </source>
</evidence>
<sequence length="100" mass="11395">MTRYMRSRSRASQHELLFTTEPMTKARFVTRLCLLCLCLLTSSRSLHGSFLSHRCSYNHSYDGPCVHPQSHGPIVVSRVRTLSAPRGSGHSRSPKNYEYP</sequence>
<proteinExistence type="predicted"/>
<dbReference type="Proteomes" id="UP001178508">
    <property type="component" value="Chromosome 21"/>
</dbReference>